<evidence type="ECO:0000313" key="2">
    <source>
        <dbReference type="Proteomes" id="UP000562492"/>
    </source>
</evidence>
<reference evidence="1 2" key="1">
    <citation type="submission" date="2020-08" db="EMBL/GenBank/DDBJ databases">
        <title>Functional genomics of gut bacteria from endangered species of beetles.</title>
        <authorList>
            <person name="Carlos-Shanley C."/>
        </authorList>
    </citation>
    <scope>NUCLEOTIDE SEQUENCE [LARGE SCALE GENOMIC DNA]</scope>
    <source>
        <strain evidence="1 2">S00124</strain>
    </source>
</reference>
<proteinExistence type="predicted"/>
<evidence type="ECO:0000313" key="1">
    <source>
        <dbReference type="EMBL" id="MBB6579580.1"/>
    </source>
</evidence>
<name>A0ABR6RK80_9BURK</name>
<dbReference type="Proteomes" id="UP000562492">
    <property type="component" value="Unassembled WGS sequence"/>
</dbReference>
<dbReference type="EMBL" id="JACHKZ010000033">
    <property type="protein sequence ID" value="MBB6579580.1"/>
    <property type="molecule type" value="Genomic_DNA"/>
</dbReference>
<keyword evidence="2" id="KW-1185">Reference proteome</keyword>
<organism evidence="1 2">
    <name type="scientific">Comamonas odontotermitis</name>
    <dbReference type="NCBI Taxonomy" id="379895"/>
    <lineage>
        <taxon>Bacteria</taxon>
        <taxon>Pseudomonadati</taxon>
        <taxon>Pseudomonadota</taxon>
        <taxon>Betaproteobacteria</taxon>
        <taxon>Burkholderiales</taxon>
        <taxon>Comamonadaceae</taxon>
        <taxon>Comamonas</taxon>
    </lineage>
</organism>
<sequence length="233" mass="22517">MMARNIMMSSGSVGITIAATVRSPDIAALARARGWNGYGLITCTINAGVDVATLSISGIPHDCLTIINNGRIGGVLNSGTGLYTRTRIRVYNYGTIFGGGGKGGTGGGASVWLTYDPINYKADAFGGSGGNGQGFSTSGSVTLVGATGGAAGTTGYTERSGSGTATAYGGTGGTGGAVGQAGGPGSSGSYTGTGGYGGNYLAGGAGIAAGAYVDGNSYVTWVANGTRQGSAIN</sequence>
<comment type="caution">
    <text evidence="1">The sequence shown here is derived from an EMBL/GenBank/DDBJ whole genome shotgun (WGS) entry which is preliminary data.</text>
</comment>
<protein>
    <submittedName>
        <fullName evidence="1">Uncharacterized protein</fullName>
    </submittedName>
</protein>
<gene>
    <name evidence="1" type="ORF">HNP33_003694</name>
</gene>
<accession>A0ABR6RK80</accession>